<evidence type="ECO:0000313" key="3">
    <source>
        <dbReference type="EMBL" id="EFY05013.1"/>
    </source>
</evidence>
<proteinExistence type="inferred from homology"/>
<dbReference type="Pfam" id="PF03313">
    <property type="entry name" value="SDH_alpha"/>
    <property type="match status" value="1"/>
</dbReference>
<dbReference type="PANTHER" id="PTHR30501">
    <property type="entry name" value="UPF0597 PROTEIN YHAM"/>
    <property type="match status" value="1"/>
</dbReference>
<comment type="similarity">
    <text evidence="1">Belongs to the UPF0597 family.</text>
</comment>
<protein>
    <recommendedName>
        <fullName evidence="1">UPF0597 protein HMPREF9443_01003</fullName>
    </recommendedName>
</protein>
<dbReference type="AlphaFoldDB" id="E8LDS6"/>
<keyword evidence="4" id="KW-1185">Reference proteome</keyword>
<evidence type="ECO:0000259" key="2">
    <source>
        <dbReference type="Pfam" id="PF03313"/>
    </source>
</evidence>
<feature type="domain" description="Serine dehydratase-like alpha subunit" evidence="2">
    <location>
        <begin position="107"/>
        <end position="433"/>
    </location>
</feature>
<dbReference type="PIRSF" id="PIRSF006054">
    <property type="entry name" value="UCP006054"/>
    <property type="match status" value="1"/>
</dbReference>
<name>E8LDS6_9FIRM</name>
<dbReference type="HOGENOM" id="CLU_051840_0_0_9"/>
<dbReference type="EMBL" id="AEVN01000041">
    <property type="protein sequence ID" value="EFY05013.1"/>
    <property type="molecule type" value="Genomic_DNA"/>
</dbReference>
<dbReference type="Proteomes" id="UP000004923">
    <property type="component" value="Unassembled WGS sequence"/>
</dbReference>
<evidence type="ECO:0000256" key="1">
    <source>
        <dbReference type="HAMAP-Rule" id="MF_01845"/>
    </source>
</evidence>
<dbReference type="eggNOG" id="COG3681">
    <property type="taxonomic scope" value="Bacteria"/>
</dbReference>
<evidence type="ECO:0000313" key="4">
    <source>
        <dbReference type="Proteomes" id="UP000004923"/>
    </source>
</evidence>
<sequence>MLTKKYQAVRERSRILEDVLMQNKYAVYEEALAEELIPAMGCTEPIAIAYCAAVCREQLGAFPEQIEIWVSRNIIKNVKSVVVPNTNKMKGIEVACAAGVVAAHSERQLEVLAYINQEEKAEIKALAESGKINIHVSEEPDIFYIRIFLAAGGNNAEVTIRTDHTNVTCIKKNGATVLEKPIVPAEEEAKSLWRIEDVLDAARNMPLDNVKHLLKRQIDFNMAISKEGLTNDYGASIGKILLRRDPDSLRIRARASAAAGSDARMNGCELPVVITSGSGNQGITASVPVVVYAHALAAGEEKMLRAVLLSDLVTIYLKQGIGKLSAYCGAISAGCGAGAAIAFLYDCTDDQIEHAVENALAINSGIICDGAKSSCAAKIAMAVEGGLMGVDMSVAERNFAGGDGIVQNTADETIAAVGKIASQGMVETDKEIIDVMLGL</sequence>
<organism evidence="3 4">
    <name type="scientific">Phascolarctobacterium succinatutens YIT 12067</name>
    <dbReference type="NCBI Taxonomy" id="626939"/>
    <lineage>
        <taxon>Bacteria</taxon>
        <taxon>Bacillati</taxon>
        <taxon>Bacillota</taxon>
        <taxon>Negativicutes</taxon>
        <taxon>Acidaminococcales</taxon>
        <taxon>Acidaminococcaceae</taxon>
        <taxon>Phascolarctobacterium</taxon>
    </lineage>
</organism>
<gene>
    <name evidence="3" type="ORF">HMPREF9443_01003</name>
</gene>
<dbReference type="InterPro" id="IPR021144">
    <property type="entry name" value="UPF0597"/>
</dbReference>
<dbReference type="GO" id="GO:0019450">
    <property type="term" value="P:L-cysteine catabolic process to pyruvate"/>
    <property type="evidence" value="ECO:0007669"/>
    <property type="project" value="TreeGrafter"/>
</dbReference>
<dbReference type="GO" id="GO:0080146">
    <property type="term" value="F:L-cysteine desulfhydrase activity"/>
    <property type="evidence" value="ECO:0007669"/>
    <property type="project" value="TreeGrafter"/>
</dbReference>
<comment type="caution">
    <text evidence="3">The sequence shown here is derived from an EMBL/GenBank/DDBJ whole genome shotgun (WGS) entry which is preliminary data.</text>
</comment>
<dbReference type="PANTHER" id="PTHR30501:SF2">
    <property type="entry name" value="UPF0597 PROTEIN YHAM"/>
    <property type="match status" value="1"/>
</dbReference>
<reference evidence="3 4" key="1">
    <citation type="submission" date="2011-01" db="EMBL/GenBank/DDBJ databases">
        <authorList>
            <person name="Weinstock G."/>
            <person name="Sodergren E."/>
            <person name="Clifton S."/>
            <person name="Fulton L."/>
            <person name="Fulton B."/>
            <person name="Courtney L."/>
            <person name="Fronick C."/>
            <person name="Harrison M."/>
            <person name="Strong C."/>
            <person name="Farmer C."/>
            <person name="Delahaunty K."/>
            <person name="Markovic C."/>
            <person name="Hall O."/>
            <person name="Minx P."/>
            <person name="Tomlinson C."/>
            <person name="Mitreva M."/>
            <person name="Hou S."/>
            <person name="Chen J."/>
            <person name="Wollam A."/>
            <person name="Pepin K.H."/>
            <person name="Johnson M."/>
            <person name="Bhonagiri V."/>
            <person name="Zhang X."/>
            <person name="Suruliraj S."/>
            <person name="Warren W."/>
            <person name="Chinwalla A."/>
            <person name="Mardis E.R."/>
            <person name="Wilson R.K."/>
        </authorList>
    </citation>
    <scope>NUCLEOTIDE SEQUENCE [LARGE SCALE GENOMIC DNA]</scope>
    <source>
        <strain evidence="3 4">YIT 12067</strain>
    </source>
</reference>
<dbReference type="HAMAP" id="MF_01845">
    <property type="entry name" value="UPF0597"/>
    <property type="match status" value="1"/>
</dbReference>
<accession>E8LDS6</accession>
<dbReference type="InterPro" id="IPR005130">
    <property type="entry name" value="Ser_deHydtase-like_asu"/>
</dbReference>